<evidence type="ECO:0000256" key="1">
    <source>
        <dbReference type="ARBA" id="ARBA00004443"/>
    </source>
</evidence>
<keyword evidence="15" id="KW-1185">Reference proteome</keyword>
<keyword evidence="10 13" id="KW-0496">Mitochondrion</keyword>
<evidence type="ECO:0000256" key="7">
    <source>
        <dbReference type="ARBA" id="ARBA00022792"/>
    </source>
</evidence>
<gene>
    <name evidence="14" type="ORF">NMOB1V02_LOCUS12387</name>
</gene>
<comment type="pathway">
    <text evidence="2 13">Energy metabolism; oxidative phosphorylation.</text>
</comment>
<dbReference type="Pfam" id="PF02284">
    <property type="entry name" value="COX5A"/>
    <property type="match status" value="1"/>
</dbReference>
<dbReference type="Proteomes" id="UP000678499">
    <property type="component" value="Unassembled WGS sequence"/>
</dbReference>
<evidence type="ECO:0000256" key="3">
    <source>
        <dbReference type="ARBA" id="ARBA00007972"/>
    </source>
</evidence>
<dbReference type="OrthoDB" id="5778907at2759"/>
<dbReference type="SUPFAM" id="SSF48479">
    <property type="entry name" value="Cytochrome c oxidase subunit E"/>
    <property type="match status" value="1"/>
</dbReference>
<dbReference type="PANTHER" id="PTHR14200:SF11">
    <property type="entry name" value="CYTOCHROME C OXIDASE SUBUNIT 5A, MITOCHONDRIAL"/>
    <property type="match status" value="1"/>
</dbReference>
<evidence type="ECO:0000256" key="11">
    <source>
        <dbReference type="ARBA" id="ARBA00023136"/>
    </source>
</evidence>
<keyword evidence="11 13" id="KW-0472">Membrane</keyword>
<comment type="similarity">
    <text evidence="3 13">Belongs to the cytochrome c oxidase subunit 5A family.</text>
</comment>
<evidence type="ECO:0000256" key="5">
    <source>
        <dbReference type="ARBA" id="ARBA00022617"/>
    </source>
</evidence>
<name>A0A7R9C020_9CRUS</name>
<evidence type="ECO:0000256" key="12">
    <source>
        <dbReference type="ARBA" id="ARBA00031049"/>
    </source>
</evidence>
<dbReference type="InterPro" id="IPR003204">
    <property type="entry name" value="Cyt_c_oxidase_su5A/6"/>
</dbReference>
<evidence type="ECO:0000256" key="8">
    <source>
        <dbReference type="ARBA" id="ARBA00022946"/>
    </source>
</evidence>
<comment type="subunit">
    <text evidence="13">Component of the cytochrome c oxidase (complex IV, CIV), a multisubunit enzyme composed of a catalytic core of 3 subunits and several supernumerary subunits. The complex exists as a monomer or a dimer and forms supercomplexes (SCs) in the inner mitochondrial membrane with ubiquinol-cytochrome c oxidoreductase (cytochrome b-c1 complex, complex III, CIII).</text>
</comment>
<dbReference type="GO" id="GO:0006123">
    <property type="term" value="P:mitochondrial electron transport, cytochrome c to oxygen"/>
    <property type="evidence" value="ECO:0007669"/>
    <property type="project" value="UniProtKB-UniRule"/>
</dbReference>
<reference evidence="14" key="1">
    <citation type="submission" date="2020-11" db="EMBL/GenBank/DDBJ databases">
        <authorList>
            <person name="Tran Van P."/>
        </authorList>
    </citation>
    <scope>NUCLEOTIDE SEQUENCE</scope>
</reference>
<keyword evidence="5 13" id="KW-0349">Heme</keyword>
<keyword evidence="9 13" id="KW-0408">Iron</keyword>
<dbReference type="EMBL" id="OA891758">
    <property type="protein sequence ID" value="CAD7284783.1"/>
    <property type="molecule type" value="Genomic_DNA"/>
</dbReference>
<comment type="function">
    <text evidence="13">Component of the cytochrome c oxidase, the last enzyme in the mitochondrial electron transport chain which drives oxidative phosphorylation. The respiratory chain contains 3 multisubunit complexes succinate dehydrogenase (complex II, CII), ubiquinol-cytochrome c oxidoreductase (cytochrome b-c1 complex, complex III, CIII) and cytochrome c oxidase (complex IV, CIV), that cooperate to transfer electrons derived from NADH and succinate to molecular oxygen, creating an electrochemical gradient over the inner membrane that drives transmembrane transport and the ATP synthase. Cytochrome c oxidase is the component of the respiratory chain that catalyzes the reduction of oxygen to water. Electrons originating from reduced cytochrome c in the intermembrane space (IMS) are transferred via the dinuclear copper A center (CU(A)) of subunit 2 and heme A of subunit 1 to the active site in subunit 1, a binuclear center (BNC) formed by heme A3 and copper B (CU(B)). The BNC reduces molecular oxygen to 2 water molecules using 4 electrons from cytochrome c in the IMS and 4 protons from the mitochondrial matrix.</text>
</comment>
<proteinExistence type="inferred from homology"/>
<keyword evidence="6 13" id="KW-0479">Metal-binding</keyword>
<organism evidence="14">
    <name type="scientific">Notodromas monacha</name>
    <dbReference type="NCBI Taxonomy" id="399045"/>
    <lineage>
        <taxon>Eukaryota</taxon>
        <taxon>Metazoa</taxon>
        <taxon>Ecdysozoa</taxon>
        <taxon>Arthropoda</taxon>
        <taxon>Crustacea</taxon>
        <taxon>Oligostraca</taxon>
        <taxon>Ostracoda</taxon>
        <taxon>Podocopa</taxon>
        <taxon>Podocopida</taxon>
        <taxon>Cypridocopina</taxon>
        <taxon>Cypridoidea</taxon>
        <taxon>Cyprididae</taxon>
        <taxon>Notodromas</taxon>
    </lineage>
</organism>
<dbReference type="UniPathway" id="UPA00705"/>
<dbReference type="EMBL" id="CAJPEX010009721">
    <property type="protein sequence ID" value="CAG0924935.1"/>
    <property type="molecule type" value="Genomic_DNA"/>
</dbReference>
<evidence type="ECO:0000256" key="4">
    <source>
        <dbReference type="ARBA" id="ARBA00021968"/>
    </source>
</evidence>
<protein>
    <recommendedName>
        <fullName evidence="4 13">Cytochrome c oxidase subunit 5A, mitochondrial</fullName>
    </recommendedName>
    <alternativeName>
        <fullName evidence="12 13">Cytochrome c oxidase polypeptide Va</fullName>
    </alternativeName>
</protein>
<accession>A0A7R9C020</accession>
<dbReference type="GO" id="GO:0005743">
    <property type="term" value="C:mitochondrial inner membrane"/>
    <property type="evidence" value="ECO:0007669"/>
    <property type="project" value="UniProtKB-SubCell"/>
</dbReference>
<comment type="subcellular location">
    <subcellularLocation>
        <location evidence="1 13">Mitochondrion inner membrane</location>
        <topology evidence="1 13">Peripheral membrane protein</topology>
        <orientation evidence="1 13">Matrix side</orientation>
    </subcellularLocation>
</comment>
<dbReference type="Gene3D" id="1.25.40.40">
    <property type="entry name" value="Cytochrome c oxidase, subunit Va/VI"/>
    <property type="match status" value="1"/>
</dbReference>
<evidence type="ECO:0000256" key="6">
    <source>
        <dbReference type="ARBA" id="ARBA00022723"/>
    </source>
</evidence>
<dbReference type="AlphaFoldDB" id="A0A7R9C020"/>
<evidence type="ECO:0000313" key="14">
    <source>
        <dbReference type="EMBL" id="CAD7284783.1"/>
    </source>
</evidence>
<dbReference type="CDD" id="cd00923">
    <property type="entry name" value="Cyt_c_Oxidase_Va"/>
    <property type="match status" value="1"/>
</dbReference>
<evidence type="ECO:0000256" key="10">
    <source>
        <dbReference type="ARBA" id="ARBA00023128"/>
    </source>
</evidence>
<evidence type="ECO:0000256" key="2">
    <source>
        <dbReference type="ARBA" id="ARBA00004673"/>
    </source>
</evidence>
<sequence length="274" mass="31924">MWAKFTTCFRKQVQTQCYQPESLLDTPELSEKSEFLYALLPRKRSKDNSVREKRSASSRSRREGTIIIKRKFLNRAPKRFHGNDSQLLIVFHFTEFKFLSVTLKTMLRLGTKCLWARSAQLLAGPRNAKLPTAVAHKVLMLPFEEQRRNCTGHAAEHLTEESVGRLEQKFINYFSDKEIDGWDLRQKITDLFYEDMVPSPKVVESILEACRRVNDYALTIRFLEALHAKTGQDEAIFEWLMAQVKPTMDKLGISTLKQLGYDKPELWMEDNDDL</sequence>
<keyword evidence="8 13" id="KW-0809">Transit peptide</keyword>
<evidence type="ECO:0000256" key="13">
    <source>
        <dbReference type="RuleBase" id="RU368103"/>
    </source>
</evidence>
<evidence type="ECO:0000256" key="9">
    <source>
        <dbReference type="ARBA" id="ARBA00023004"/>
    </source>
</evidence>
<dbReference type="PANTHER" id="PTHR14200">
    <property type="entry name" value="CYTOCHROME C OXIDASE POLYPEPTIDE"/>
    <property type="match status" value="1"/>
</dbReference>
<dbReference type="InterPro" id="IPR036545">
    <property type="entry name" value="Cyt_c_oxidase_su5A/6_sf"/>
</dbReference>
<keyword evidence="7 13" id="KW-0999">Mitochondrion inner membrane</keyword>
<evidence type="ECO:0000313" key="15">
    <source>
        <dbReference type="Proteomes" id="UP000678499"/>
    </source>
</evidence>
<dbReference type="GO" id="GO:0045277">
    <property type="term" value="C:respiratory chain complex IV"/>
    <property type="evidence" value="ECO:0007669"/>
    <property type="project" value="UniProtKB-UniRule"/>
</dbReference>
<dbReference type="GO" id="GO:0046872">
    <property type="term" value="F:metal ion binding"/>
    <property type="evidence" value="ECO:0007669"/>
    <property type="project" value="UniProtKB-UniRule"/>
</dbReference>